<dbReference type="EMBL" id="FUZZ01000006">
    <property type="protein sequence ID" value="SKD09998.1"/>
    <property type="molecule type" value="Genomic_DNA"/>
</dbReference>
<name>A0A1T5PC87_9BACT</name>
<protein>
    <submittedName>
        <fullName evidence="2">Inosine-uridine preferring nucleoside hydrolase</fullName>
    </submittedName>
</protein>
<evidence type="ECO:0000313" key="3">
    <source>
        <dbReference type="Proteomes" id="UP000190166"/>
    </source>
</evidence>
<dbReference type="InterPro" id="IPR036452">
    <property type="entry name" value="Ribo_hydro-like"/>
</dbReference>
<keyword evidence="2" id="KW-0378">Hydrolase</keyword>
<dbReference type="AlphaFoldDB" id="A0A1T5PC87"/>
<gene>
    <name evidence="2" type="ORF">SAMN05660461_5898</name>
</gene>
<keyword evidence="3" id="KW-1185">Reference proteome</keyword>
<evidence type="ECO:0000259" key="1">
    <source>
        <dbReference type="Pfam" id="PF01156"/>
    </source>
</evidence>
<proteinExistence type="predicted"/>
<dbReference type="SUPFAM" id="SSF53590">
    <property type="entry name" value="Nucleoside hydrolase"/>
    <property type="match status" value="1"/>
</dbReference>
<sequence>MKHIGLLILSLLLCLLASAQRVKIIFDTDMDSDVDDVGALAMLHGFANLREAEILAVMVSSLNPWSPGAVDVINTYYGRPEIPIGAVQRFGVYHKSKYARRLCEEFKPNAKLGEDMPEATTLYRKVLASQPDTSVVVVTVGDLTNLSKLLETEADQFSSLKGIDLVRKKVKHLVCMGGRYPADQDPRPWGNFKSDPRSTQHVAAAWPTRIYFTGGGAFADSVPTGKVFFNEKYKHTPMAHAYKLFLESWKRNWHHSADLIAVYVAVKGPRPYFRLEERGYNHIFEDGTNLWRFAPNDERHFLVSEFAGGIDPMAIAERFDSLMVIPGQAK</sequence>
<dbReference type="Proteomes" id="UP000190166">
    <property type="component" value="Unassembled WGS sequence"/>
</dbReference>
<dbReference type="STRING" id="393003.SAMN05660461_5898"/>
<organism evidence="2 3">
    <name type="scientific">Chitinophaga ginsengisegetis</name>
    <dbReference type="NCBI Taxonomy" id="393003"/>
    <lineage>
        <taxon>Bacteria</taxon>
        <taxon>Pseudomonadati</taxon>
        <taxon>Bacteroidota</taxon>
        <taxon>Chitinophagia</taxon>
        <taxon>Chitinophagales</taxon>
        <taxon>Chitinophagaceae</taxon>
        <taxon>Chitinophaga</taxon>
    </lineage>
</organism>
<dbReference type="InterPro" id="IPR001910">
    <property type="entry name" value="Inosine/uridine_hydrolase_dom"/>
</dbReference>
<dbReference type="Pfam" id="PF01156">
    <property type="entry name" value="IU_nuc_hydro"/>
    <property type="match status" value="1"/>
</dbReference>
<feature type="domain" description="Inosine/uridine-preferring nucleoside hydrolase" evidence="1">
    <location>
        <begin position="24"/>
        <end position="220"/>
    </location>
</feature>
<dbReference type="Gene3D" id="3.90.245.10">
    <property type="entry name" value="Ribonucleoside hydrolase-like"/>
    <property type="match status" value="1"/>
</dbReference>
<dbReference type="PANTHER" id="PTHR43264:SF1">
    <property type="entry name" value="INOSINE_URIDINE-PREFERRING NUCLEOSIDE HYDROLASE DOMAIN-CONTAINING PROTEIN"/>
    <property type="match status" value="1"/>
</dbReference>
<evidence type="ECO:0000313" key="2">
    <source>
        <dbReference type="EMBL" id="SKD09998.1"/>
    </source>
</evidence>
<dbReference type="GO" id="GO:0016799">
    <property type="term" value="F:hydrolase activity, hydrolyzing N-glycosyl compounds"/>
    <property type="evidence" value="ECO:0007669"/>
    <property type="project" value="InterPro"/>
</dbReference>
<accession>A0A1T5PC87</accession>
<dbReference type="PANTHER" id="PTHR43264">
    <property type="match status" value="1"/>
</dbReference>
<reference evidence="2 3" key="1">
    <citation type="submission" date="2017-02" db="EMBL/GenBank/DDBJ databases">
        <authorList>
            <person name="Peterson S.W."/>
        </authorList>
    </citation>
    <scope>NUCLEOTIDE SEQUENCE [LARGE SCALE GENOMIC DNA]</scope>
    <source>
        <strain evidence="2 3">DSM 18108</strain>
    </source>
</reference>